<evidence type="ECO:0000313" key="5">
    <source>
        <dbReference type="Proteomes" id="UP000247117"/>
    </source>
</evidence>
<sequence>MINFKENKIIKFSIPIVMIILSFFARIIDSNIYSVVLVSLWLFFINMVLKKKINRKIYIFINIYILINIILILIATLQAKEWGFSLGILHGGVKGIEYNDAYNYYNNIIDNYNVNLTDYLKNFIVNIKSDNYIYNVFILYNLVISKIFGLSIEVLLISKLIFTVLSIYLIVFICDILGIKRKLLAISFFSFYPGYLYININFLRDNFIVFFVIFIIYFYLRLYKSKVLNKKEIILILVGFLFLIVLRLYSAVILGGCLFLFSKTKNKKQLRIKIIMAIVAILIVNQLSIIFGYGILGFNYINSYVNNVGYINAIAQTIIRLLIGFRVIGTALSSGLISNFLVMISPIYISLINIILFILILRKKVILNKLNMKILSFYFIFAFLNGLILVLRDQIIVERIYAMWIWMIALVISTYEE</sequence>
<dbReference type="AlphaFoldDB" id="A0A2W6NW10"/>
<evidence type="ECO:0000313" key="2">
    <source>
        <dbReference type="EMBL" id="MDZ5009926.1"/>
    </source>
</evidence>
<dbReference type="EMBL" id="UAWG01000024">
    <property type="protein sequence ID" value="SQB61660.1"/>
    <property type="molecule type" value="Genomic_DNA"/>
</dbReference>
<dbReference type="Proteomes" id="UP000247117">
    <property type="component" value="Unassembled WGS sequence"/>
</dbReference>
<reference evidence="4 6" key="2">
    <citation type="submission" date="2018-06" db="EMBL/GenBank/DDBJ databases">
        <authorList>
            <consortium name="Pathogen Informatics"/>
            <person name="Doyle S."/>
        </authorList>
    </citation>
    <scope>NUCLEOTIDE SEQUENCE [LARGE SCALE GENOMIC DNA]</scope>
    <source>
        <strain evidence="4 6">NCTC10719</strain>
    </source>
</reference>
<dbReference type="EMBL" id="WNVM01000014">
    <property type="protein sequence ID" value="MDZ5009926.1"/>
    <property type="molecule type" value="Genomic_DNA"/>
</dbReference>
<feature type="transmembrane region" description="Helical" evidence="1">
    <location>
        <begin position="31"/>
        <end position="49"/>
    </location>
</feature>
<feature type="transmembrane region" description="Helical" evidence="1">
    <location>
        <begin position="373"/>
        <end position="390"/>
    </location>
</feature>
<feature type="transmembrane region" description="Helical" evidence="1">
    <location>
        <begin position="9"/>
        <end position="25"/>
    </location>
</feature>
<protein>
    <recommendedName>
        <fullName evidence="7">Glycosyltransferase RgtA/B/C/D-like domain-containing protein</fullName>
    </recommendedName>
</protein>
<organism evidence="4 6">
    <name type="scientific">Clostridium perfringens</name>
    <dbReference type="NCBI Taxonomy" id="1502"/>
    <lineage>
        <taxon>Bacteria</taxon>
        <taxon>Bacillati</taxon>
        <taxon>Bacillota</taxon>
        <taxon>Clostridia</taxon>
        <taxon>Eubacteriales</taxon>
        <taxon>Clostridiaceae</taxon>
        <taxon>Clostridium</taxon>
    </lineage>
</organism>
<reference evidence="3 5" key="1">
    <citation type="journal article" date="2018" name="BMC Genomics">
        <title>Whole genome analysis reveals the diversity and evolutionary relationships between necrotic enteritis-causing strains of Clostridium perfringens.</title>
        <authorList>
            <person name="Lacey J.A."/>
            <person name="Allnutt T.R."/>
            <person name="Vezina B."/>
            <person name="Van T.T.H."/>
            <person name="Stent T."/>
            <person name="Han X."/>
            <person name="Rood J.I."/>
            <person name="Wade B."/>
            <person name="Keyburn A.L."/>
            <person name="Seeman T."/>
            <person name="Chen H."/>
            <person name="Haring V."/>
            <person name="Johanesen P.A."/>
            <person name="Lyras D."/>
            <person name="Moore R.J."/>
        </authorList>
    </citation>
    <scope>NUCLEOTIDE SEQUENCE [LARGE SCALE GENOMIC DNA]</scope>
    <source>
        <strain evidence="3 5">EUR-NE15</strain>
    </source>
</reference>
<accession>A0A2W6NW10</accession>
<feature type="transmembrane region" description="Helical" evidence="1">
    <location>
        <begin position="206"/>
        <end position="222"/>
    </location>
</feature>
<feature type="transmembrane region" description="Helical" evidence="1">
    <location>
        <begin position="234"/>
        <end position="262"/>
    </location>
</feature>
<proteinExistence type="predicted"/>
<evidence type="ECO:0000256" key="1">
    <source>
        <dbReference type="SAM" id="Phobius"/>
    </source>
</evidence>
<dbReference type="RefSeq" id="WP_004459772.1">
    <property type="nucleotide sequence ID" value="NZ_CATNWV010000001.1"/>
</dbReference>
<dbReference type="Proteomes" id="UP000249986">
    <property type="component" value="Unassembled WGS sequence"/>
</dbReference>
<dbReference type="EMBL" id="PJTB01000001">
    <property type="protein sequence ID" value="PWX41573.1"/>
    <property type="molecule type" value="Genomic_DNA"/>
</dbReference>
<evidence type="ECO:0008006" key="7">
    <source>
        <dbReference type="Google" id="ProtNLM"/>
    </source>
</evidence>
<feature type="transmembrane region" description="Helical" evidence="1">
    <location>
        <begin position="396"/>
        <end position="415"/>
    </location>
</feature>
<dbReference type="Proteomes" id="UP001292368">
    <property type="component" value="Unassembled WGS sequence"/>
</dbReference>
<reference evidence="2" key="3">
    <citation type="submission" date="2019-11" db="EMBL/GenBank/DDBJ databases">
        <title>Characterization of Clostridium perfringens isolates from swine manure treated agricultural soils.</title>
        <authorList>
            <person name="Wushke S.T."/>
        </authorList>
    </citation>
    <scope>NUCLEOTIDE SEQUENCE</scope>
    <source>
        <strain evidence="2">V2</strain>
    </source>
</reference>
<keyword evidence="1" id="KW-0472">Membrane</keyword>
<evidence type="ECO:0000313" key="6">
    <source>
        <dbReference type="Proteomes" id="UP000249986"/>
    </source>
</evidence>
<feature type="transmembrane region" description="Helical" evidence="1">
    <location>
        <begin position="147"/>
        <end position="171"/>
    </location>
</feature>
<evidence type="ECO:0000313" key="4">
    <source>
        <dbReference type="EMBL" id="SQB61660.1"/>
    </source>
</evidence>
<feature type="transmembrane region" description="Helical" evidence="1">
    <location>
        <begin position="183"/>
        <end position="200"/>
    </location>
</feature>
<gene>
    <name evidence="3" type="ORF">CYK91_00165</name>
    <name evidence="2" type="ORF">GNF77_13525</name>
    <name evidence="4" type="ORF">NCTC10719_03345</name>
</gene>
<feature type="transmembrane region" description="Helical" evidence="1">
    <location>
        <begin position="61"/>
        <end position="79"/>
    </location>
</feature>
<evidence type="ECO:0000313" key="3">
    <source>
        <dbReference type="EMBL" id="PWX41573.1"/>
    </source>
</evidence>
<feature type="transmembrane region" description="Helical" evidence="1">
    <location>
        <begin position="274"/>
        <end position="296"/>
    </location>
</feature>
<keyword evidence="1" id="KW-1133">Transmembrane helix</keyword>
<name>A0A2W6NW10_CLOPF</name>
<feature type="transmembrane region" description="Helical" evidence="1">
    <location>
        <begin position="340"/>
        <end position="361"/>
    </location>
</feature>
<keyword evidence="1" id="KW-0812">Transmembrane</keyword>